<reference evidence="1" key="1">
    <citation type="submission" date="2020-03" db="EMBL/GenBank/DDBJ databases">
        <title>The deep terrestrial virosphere.</title>
        <authorList>
            <person name="Holmfeldt K."/>
            <person name="Nilsson E."/>
            <person name="Simone D."/>
            <person name="Lopez-Fernandez M."/>
            <person name="Wu X."/>
            <person name="de Brujin I."/>
            <person name="Lundin D."/>
            <person name="Andersson A."/>
            <person name="Bertilsson S."/>
            <person name="Dopson M."/>
        </authorList>
    </citation>
    <scope>NUCLEOTIDE SEQUENCE</scope>
    <source>
        <strain evidence="1">TM448B00799</strain>
    </source>
</reference>
<dbReference type="AlphaFoldDB" id="A0A6M3XG65"/>
<evidence type="ECO:0000313" key="1">
    <source>
        <dbReference type="EMBL" id="QJH96739.1"/>
    </source>
</evidence>
<proteinExistence type="predicted"/>
<accession>A0A6M3XG65</accession>
<gene>
    <name evidence="1" type="ORF">TM448B00799_0013</name>
</gene>
<organism evidence="1">
    <name type="scientific">viral metagenome</name>
    <dbReference type="NCBI Taxonomy" id="1070528"/>
    <lineage>
        <taxon>unclassified sequences</taxon>
        <taxon>metagenomes</taxon>
        <taxon>organismal metagenomes</taxon>
    </lineage>
</organism>
<protein>
    <submittedName>
        <fullName evidence="1">Uncharacterized protein</fullName>
    </submittedName>
</protein>
<dbReference type="EMBL" id="MT144660">
    <property type="protein sequence ID" value="QJH96739.1"/>
    <property type="molecule type" value="Genomic_DNA"/>
</dbReference>
<sequence>MNLPNPFAKKEEITCKCKNSDTLILCSCHFEPMLFKREDAENAIKNRYNQCDVCRQIDVIWATEMRKQLDEYQISLESDLMFHLLKDGEKGIPDFPDLPVLVANAIKLTISDFNKNPDKHRSICERKLQLARGVPEP</sequence>
<name>A0A6M3XG65_9ZZZZ</name>